<sequence>MGMPSKLKNMNLFNDGRSFIGVVSAVTPPKLSRKMEAWRAGGMGGAAHADFGLDDDALKMEWTIGGYMKQVLQQAGAVGVDGVQLRFAQAYQRDDTEEVDAVEIVVRGRHSEIDRGESKVGEDTEWKISTNCTYYKETINGETVIEIDIFNLVHMIGSVDKQEAVRRAIGM</sequence>
<keyword evidence="2" id="KW-1185">Reference proteome</keyword>
<dbReference type="GeneID" id="56590442"/>
<organism evidence="1 2">
    <name type="scientific">Bordetella trematum</name>
    <dbReference type="NCBI Taxonomy" id="123899"/>
    <lineage>
        <taxon>Bacteria</taxon>
        <taxon>Pseudomonadati</taxon>
        <taxon>Pseudomonadota</taxon>
        <taxon>Betaproteobacteria</taxon>
        <taxon>Burkholderiales</taxon>
        <taxon>Alcaligenaceae</taxon>
        <taxon>Bordetella</taxon>
    </lineage>
</organism>
<dbReference type="InterPro" id="IPR006498">
    <property type="entry name" value="Tail_tube"/>
</dbReference>
<dbReference type="AlphaFoldDB" id="A0A157SK23"/>
<protein>
    <submittedName>
        <fullName evidence="1">Phage major tail tube protein</fullName>
    </submittedName>
</protein>
<dbReference type="RefSeq" id="WP_063491953.1">
    <property type="nucleotide sequence ID" value="NZ_CP016340.1"/>
</dbReference>
<dbReference type="Pfam" id="PF04985">
    <property type="entry name" value="Phage_tube"/>
    <property type="match status" value="1"/>
</dbReference>
<gene>
    <name evidence="1" type="ORF">SAMEA3906487_02287</name>
</gene>
<dbReference type="PATRIC" id="fig|123899.6.peg.2275"/>
<name>A0A157SK23_9BORD</name>
<dbReference type="KEGG" id="btrm:SAMEA390648702287"/>
<reference evidence="1 2" key="1">
    <citation type="submission" date="2016-04" db="EMBL/GenBank/DDBJ databases">
        <authorList>
            <consortium name="Pathogen Informatics"/>
        </authorList>
    </citation>
    <scope>NUCLEOTIDE SEQUENCE [LARGE SCALE GENOMIC DNA]</scope>
    <source>
        <strain evidence="1 2">H044680328</strain>
    </source>
</reference>
<dbReference type="NCBIfam" id="TIGR01611">
    <property type="entry name" value="tail_tube"/>
    <property type="match status" value="1"/>
</dbReference>
<dbReference type="STRING" id="123899.SAMEA3906487_02287"/>
<evidence type="ECO:0000313" key="1">
    <source>
        <dbReference type="EMBL" id="SAI70611.1"/>
    </source>
</evidence>
<dbReference type="EMBL" id="LT546645">
    <property type="protein sequence ID" value="SAI70611.1"/>
    <property type="molecule type" value="Genomic_DNA"/>
</dbReference>
<evidence type="ECO:0000313" key="2">
    <source>
        <dbReference type="Proteomes" id="UP000076825"/>
    </source>
</evidence>
<accession>A0A157SK23</accession>
<dbReference type="Proteomes" id="UP000076825">
    <property type="component" value="Chromosome 1"/>
</dbReference>
<dbReference type="OrthoDB" id="3078668at2"/>
<proteinExistence type="predicted"/>